<keyword evidence="1" id="KW-0812">Transmembrane</keyword>
<accession>A0A3N0Z0H7</accession>
<keyword evidence="1" id="KW-0472">Membrane</keyword>
<organism evidence="1 2">
    <name type="scientific">Anabarilius grahami</name>
    <name type="common">Kanglang fish</name>
    <name type="synonym">Barilius grahami</name>
    <dbReference type="NCBI Taxonomy" id="495550"/>
    <lineage>
        <taxon>Eukaryota</taxon>
        <taxon>Metazoa</taxon>
        <taxon>Chordata</taxon>
        <taxon>Craniata</taxon>
        <taxon>Vertebrata</taxon>
        <taxon>Euteleostomi</taxon>
        <taxon>Actinopterygii</taxon>
        <taxon>Neopterygii</taxon>
        <taxon>Teleostei</taxon>
        <taxon>Ostariophysi</taxon>
        <taxon>Cypriniformes</taxon>
        <taxon>Xenocyprididae</taxon>
        <taxon>Xenocypridinae</taxon>
        <taxon>Xenocypridinae incertae sedis</taxon>
        <taxon>Anabarilius</taxon>
    </lineage>
</organism>
<name>A0A3N0Z0H7_ANAGA</name>
<comment type="caution">
    <text evidence="1">The sequence shown here is derived from an EMBL/GenBank/DDBJ whole genome shotgun (WGS) entry which is preliminary data.</text>
</comment>
<dbReference type="AlphaFoldDB" id="A0A3N0Z0H7"/>
<dbReference type="PANTHER" id="PTHR16214:SF3">
    <property type="entry name" value="TRANSMEMBRANE PROTEIN 260"/>
    <property type="match status" value="1"/>
</dbReference>
<reference evidence="1 2" key="1">
    <citation type="submission" date="2018-10" db="EMBL/GenBank/DDBJ databases">
        <title>Genome assembly for a Yunnan-Guizhou Plateau 3E fish, Anabarilius grahami (Regan), and its evolutionary and genetic applications.</title>
        <authorList>
            <person name="Jiang W."/>
        </authorList>
    </citation>
    <scope>NUCLEOTIDE SEQUENCE [LARGE SCALE GENOMIC DNA]</scope>
    <source>
        <strain evidence="1">AG-KIZ</strain>
        <tissue evidence="1">Muscle</tissue>
    </source>
</reference>
<evidence type="ECO:0000313" key="2">
    <source>
        <dbReference type="Proteomes" id="UP000281406"/>
    </source>
</evidence>
<sequence>MKTAFFLFDLAENMEREQQAHLYELSYYLYCQIVDAQVDYPANWDKNLALAAERLLQSGGRGYGLDSLLSRSIHHFSRYLQREPTDPQSKAIRSVIAQLRKERDKLRDRQKG</sequence>
<dbReference type="Proteomes" id="UP000281406">
    <property type="component" value="Unassembled WGS sequence"/>
</dbReference>
<keyword evidence="2" id="KW-1185">Reference proteome</keyword>
<dbReference type="PANTHER" id="PTHR16214">
    <property type="entry name" value="TRANSMEMBRANE PROTEIN 260"/>
    <property type="match status" value="1"/>
</dbReference>
<protein>
    <submittedName>
        <fullName evidence="1">Transmembrane protein 260</fullName>
    </submittedName>
</protein>
<dbReference type="InterPro" id="IPR052724">
    <property type="entry name" value="GT117_domain-containing"/>
</dbReference>
<gene>
    <name evidence="1" type="ORF">DPX16_19469</name>
</gene>
<dbReference type="EMBL" id="RJVU01018281">
    <property type="protein sequence ID" value="ROL51950.1"/>
    <property type="molecule type" value="Genomic_DNA"/>
</dbReference>
<dbReference type="OrthoDB" id="197432at2759"/>
<proteinExistence type="predicted"/>
<evidence type="ECO:0000313" key="1">
    <source>
        <dbReference type="EMBL" id="ROL51950.1"/>
    </source>
</evidence>